<gene>
    <name evidence="1" type="ORF">COF57_26165</name>
</gene>
<dbReference type="InterPro" id="IPR014347">
    <property type="entry name" value="Tautomerase/MIF_sf"/>
</dbReference>
<accession>A0A2C4PWK5</accession>
<protein>
    <submittedName>
        <fullName evidence="1">DUF1904 domain-containing protein</fullName>
    </submittedName>
</protein>
<dbReference type="SUPFAM" id="SSF55331">
    <property type="entry name" value="Tautomerase/MIF"/>
    <property type="match status" value="1"/>
</dbReference>
<dbReference type="Pfam" id="PF08921">
    <property type="entry name" value="DUF1904"/>
    <property type="match status" value="1"/>
</dbReference>
<sequence length="110" mass="12587">MPHVVFRGITTEQLKRISKPLVEELAEICECGKDNFTLELSSSTFVFNGEEVEAFPLIEVKWFERGQEIRDRVAKTITTYVMDFGLPEVEVVFTVFTESAYYINGKHCAS</sequence>
<comment type="caution">
    <text evidence="1">The sequence shown here is derived from an EMBL/GenBank/DDBJ whole genome shotgun (WGS) entry which is preliminary data.</text>
</comment>
<reference evidence="1 2" key="1">
    <citation type="submission" date="2017-09" db="EMBL/GenBank/DDBJ databases">
        <title>Large-scale bioinformatics analysis of Bacillus genomes uncovers conserved roles of natural products in bacterial physiology.</title>
        <authorList>
            <consortium name="Agbiome Team Llc"/>
            <person name="Bleich R.M."/>
            <person name="Grubbs K.J."/>
            <person name="Santa Maria K.C."/>
            <person name="Allen S.E."/>
            <person name="Farag S."/>
            <person name="Shank E.A."/>
            <person name="Bowers A."/>
        </authorList>
    </citation>
    <scope>NUCLEOTIDE SEQUENCE [LARGE SCALE GENOMIC DNA]</scope>
    <source>
        <strain evidence="1 2">AFS044295</strain>
    </source>
</reference>
<dbReference type="Gene3D" id="3.30.429.10">
    <property type="entry name" value="Macrophage Migration Inhibitory Factor"/>
    <property type="match status" value="1"/>
</dbReference>
<dbReference type="AlphaFoldDB" id="A0A2C4PWK5"/>
<name>A0A2C4PWK5_9BACI</name>
<organism evidence="1 2">
    <name type="scientific">Bacillus wiedmannii</name>
    <dbReference type="NCBI Taxonomy" id="1890302"/>
    <lineage>
        <taxon>Bacteria</taxon>
        <taxon>Bacillati</taxon>
        <taxon>Bacillota</taxon>
        <taxon>Bacilli</taxon>
        <taxon>Bacillales</taxon>
        <taxon>Bacillaceae</taxon>
        <taxon>Bacillus</taxon>
        <taxon>Bacillus cereus group</taxon>
    </lineage>
</organism>
<dbReference type="RefSeq" id="WP_088911269.1">
    <property type="nucleotide sequence ID" value="NZ_NUSP01000032.1"/>
</dbReference>
<evidence type="ECO:0000313" key="1">
    <source>
        <dbReference type="EMBL" id="PHD56613.1"/>
    </source>
</evidence>
<dbReference type="InterPro" id="IPR015017">
    <property type="entry name" value="DUF1904"/>
</dbReference>
<dbReference type="EMBL" id="NUSP01000032">
    <property type="protein sequence ID" value="PHD56613.1"/>
    <property type="molecule type" value="Genomic_DNA"/>
</dbReference>
<proteinExistence type="predicted"/>
<dbReference type="Proteomes" id="UP000223364">
    <property type="component" value="Unassembled WGS sequence"/>
</dbReference>
<evidence type="ECO:0000313" key="2">
    <source>
        <dbReference type="Proteomes" id="UP000223364"/>
    </source>
</evidence>